<comment type="subunit">
    <text evidence="9">Homodimer.</text>
</comment>
<dbReference type="Gene3D" id="3.20.20.140">
    <property type="entry name" value="Metal-dependent hydrolases"/>
    <property type="match status" value="1"/>
</dbReference>
<organism evidence="12 13">
    <name type="scientific">Corallincola platygyrae</name>
    <dbReference type="NCBI Taxonomy" id="1193278"/>
    <lineage>
        <taxon>Bacteria</taxon>
        <taxon>Pseudomonadati</taxon>
        <taxon>Pseudomonadota</taxon>
        <taxon>Gammaproteobacteria</taxon>
        <taxon>Alteromonadales</taxon>
        <taxon>Psychromonadaceae</taxon>
        <taxon>Corallincola</taxon>
    </lineage>
</organism>
<keyword evidence="5 9" id="KW-0479">Metal-binding</keyword>
<dbReference type="GO" id="GO:0004151">
    <property type="term" value="F:dihydroorotase activity"/>
    <property type="evidence" value="ECO:0007669"/>
    <property type="project" value="UniProtKB-EC"/>
</dbReference>
<dbReference type="PIRSF" id="PIRSF001237">
    <property type="entry name" value="DHOdimr"/>
    <property type="match status" value="1"/>
</dbReference>
<keyword evidence="7 9" id="KW-0862">Zinc</keyword>
<dbReference type="Proteomes" id="UP001597380">
    <property type="component" value="Unassembled WGS sequence"/>
</dbReference>
<dbReference type="InterPro" id="IPR004721">
    <property type="entry name" value="DHOdimr"/>
</dbReference>
<evidence type="ECO:0000256" key="3">
    <source>
        <dbReference type="ARBA" id="ARBA00005631"/>
    </source>
</evidence>
<dbReference type="PROSITE" id="PS00483">
    <property type="entry name" value="DIHYDROOROTASE_2"/>
    <property type="match status" value="1"/>
</dbReference>
<dbReference type="PANTHER" id="PTHR43137">
    <property type="entry name" value="DIHYDROOROTASE"/>
    <property type="match status" value="1"/>
</dbReference>
<evidence type="ECO:0000256" key="2">
    <source>
        <dbReference type="ARBA" id="ARBA00004880"/>
    </source>
</evidence>
<comment type="pathway">
    <text evidence="2 9 10">Pyrimidine metabolism; UMP biosynthesis via de novo pathway; (S)-dihydroorotate from bicarbonate: step 3/3.</text>
</comment>
<feature type="active site" evidence="9">
    <location>
        <position position="248"/>
    </location>
</feature>
<evidence type="ECO:0000256" key="1">
    <source>
        <dbReference type="ARBA" id="ARBA00002368"/>
    </source>
</evidence>
<evidence type="ECO:0000256" key="9">
    <source>
        <dbReference type="HAMAP-Rule" id="MF_00219"/>
    </source>
</evidence>
<comment type="function">
    <text evidence="1 9">Catalyzes the reversible cyclization of carbamoyl aspartate to dihydroorotate.</text>
</comment>
<evidence type="ECO:0000313" key="13">
    <source>
        <dbReference type="Proteomes" id="UP001597380"/>
    </source>
</evidence>
<name>A0ABW4XMJ6_9GAMM</name>
<feature type="modified residue" description="N6-carboxylysine" evidence="9">
    <location>
        <position position="100"/>
    </location>
</feature>
<feature type="binding site" evidence="9">
    <location>
        <position position="248"/>
    </location>
    <ligand>
        <name>Zn(2+)</name>
        <dbReference type="ChEBI" id="CHEBI:29105"/>
        <label>1</label>
    </ligand>
</feature>
<feature type="domain" description="Amidohydrolase-related" evidence="11">
    <location>
        <begin position="12"/>
        <end position="311"/>
    </location>
</feature>
<dbReference type="NCBIfam" id="TIGR00856">
    <property type="entry name" value="pyrC_dimer"/>
    <property type="match status" value="1"/>
</dbReference>
<feature type="binding site" evidence="9">
    <location>
        <position position="42"/>
    </location>
    <ligand>
        <name>substrate</name>
    </ligand>
</feature>
<comment type="similarity">
    <text evidence="3 9 10">Belongs to the metallo-dependent hydrolases superfamily. DHOase family. Class II DHOase subfamily.</text>
</comment>
<feature type="binding site" evidence="9">
    <location>
        <position position="252"/>
    </location>
    <ligand>
        <name>substrate</name>
    </ligand>
</feature>
<dbReference type="CDD" id="cd01294">
    <property type="entry name" value="DHOase"/>
    <property type="match status" value="1"/>
</dbReference>
<dbReference type="InterPro" id="IPR002195">
    <property type="entry name" value="Dihydroorotase_CS"/>
</dbReference>
<accession>A0ABW4XMJ6</accession>
<evidence type="ECO:0000256" key="6">
    <source>
        <dbReference type="ARBA" id="ARBA00022801"/>
    </source>
</evidence>
<dbReference type="HAMAP" id="MF_00219">
    <property type="entry name" value="PyrC_classII"/>
    <property type="match status" value="1"/>
</dbReference>
<evidence type="ECO:0000313" key="12">
    <source>
        <dbReference type="EMBL" id="MFD2096796.1"/>
    </source>
</evidence>
<keyword evidence="8 9" id="KW-0665">Pyrimidine biosynthesis</keyword>
<keyword evidence="13" id="KW-1185">Reference proteome</keyword>
<gene>
    <name evidence="9 12" type="primary">pyrC</name>
    <name evidence="12" type="ORF">ACFSJ3_12435</name>
</gene>
<dbReference type="SUPFAM" id="SSF51556">
    <property type="entry name" value="Metallo-dependent hydrolases"/>
    <property type="match status" value="1"/>
</dbReference>
<evidence type="ECO:0000256" key="8">
    <source>
        <dbReference type="ARBA" id="ARBA00022975"/>
    </source>
</evidence>
<feature type="binding site" evidence="9">
    <location>
        <position position="16"/>
    </location>
    <ligand>
        <name>Zn(2+)</name>
        <dbReference type="ChEBI" id="CHEBI:29105"/>
        <label>1</label>
    </ligand>
</feature>
<dbReference type="InterPro" id="IPR006680">
    <property type="entry name" value="Amidohydro-rel"/>
</dbReference>
<evidence type="ECO:0000256" key="7">
    <source>
        <dbReference type="ARBA" id="ARBA00022833"/>
    </source>
</evidence>
<feature type="binding site" evidence="9">
    <location>
        <position position="220"/>
    </location>
    <ligand>
        <name>substrate</name>
    </ligand>
</feature>
<dbReference type="EMBL" id="JBHUHT010000013">
    <property type="protein sequence ID" value="MFD2096796.1"/>
    <property type="molecule type" value="Genomic_DNA"/>
</dbReference>
<feature type="binding site" description="via carbamate group" evidence="9">
    <location>
        <position position="100"/>
    </location>
    <ligand>
        <name>Zn(2+)</name>
        <dbReference type="ChEBI" id="CHEBI:29105"/>
        <label>2</label>
    </ligand>
</feature>
<dbReference type="Pfam" id="PF01979">
    <property type="entry name" value="Amidohydro_1"/>
    <property type="match status" value="1"/>
</dbReference>
<feature type="binding site" evidence="9">
    <location>
        <begin position="16"/>
        <end position="18"/>
    </location>
    <ligand>
        <name>substrate</name>
    </ligand>
</feature>
<feature type="binding site" evidence="9">
    <location>
        <position position="137"/>
    </location>
    <ligand>
        <name>substrate</name>
    </ligand>
</feature>
<keyword evidence="6 9" id="KW-0378">Hydrolase</keyword>
<feature type="binding site" evidence="9">
    <location>
        <position position="137"/>
    </location>
    <ligand>
        <name>Zn(2+)</name>
        <dbReference type="ChEBI" id="CHEBI:29105"/>
        <label>2</label>
    </ligand>
</feature>
<protein>
    <recommendedName>
        <fullName evidence="4 9">Dihydroorotase</fullName>
        <shortName evidence="9">DHOase</shortName>
        <ecNumber evidence="4 9">3.5.2.3</ecNumber>
    </recommendedName>
</protein>
<comment type="catalytic activity">
    <reaction evidence="9 10">
        <text>(S)-dihydroorotate + H2O = N-carbamoyl-L-aspartate + H(+)</text>
        <dbReference type="Rhea" id="RHEA:24296"/>
        <dbReference type="ChEBI" id="CHEBI:15377"/>
        <dbReference type="ChEBI" id="CHEBI:15378"/>
        <dbReference type="ChEBI" id="CHEBI:30864"/>
        <dbReference type="ChEBI" id="CHEBI:32814"/>
        <dbReference type="EC" id="3.5.2.3"/>
    </reaction>
</comment>
<evidence type="ECO:0000259" key="11">
    <source>
        <dbReference type="Pfam" id="PF01979"/>
    </source>
</evidence>
<dbReference type="RefSeq" id="WP_345339500.1">
    <property type="nucleotide sequence ID" value="NZ_BAABLI010000009.1"/>
</dbReference>
<feature type="binding site" evidence="9">
    <location>
        <position position="175"/>
    </location>
    <ligand>
        <name>Zn(2+)</name>
        <dbReference type="ChEBI" id="CHEBI:29105"/>
        <label>2</label>
    </ligand>
</feature>
<dbReference type="PANTHER" id="PTHR43137:SF1">
    <property type="entry name" value="DIHYDROOROTASE"/>
    <property type="match status" value="1"/>
</dbReference>
<evidence type="ECO:0000256" key="4">
    <source>
        <dbReference type="ARBA" id="ARBA00012860"/>
    </source>
</evidence>
<dbReference type="InterPro" id="IPR032466">
    <property type="entry name" value="Metal_Hydrolase"/>
</dbReference>
<comment type="cofactor">
    <cofactor evidence="9 10">
        <name>Zn(2+)</name>
        <dbReference type="ChEBI" id="CHEBI:29105"/>
    </cofactor>
    <text evidence="9 10">Binds 2 Zn(2+) ions per subunit.</text>
</comment>
<evidence type="ECO:0000256" key="10">
    <source>
        <dbReference type="RuleBase" id="RU003440"/>
    </source>
</evidence>
<sequence length="344" mass="37434">MSDTLTIIQPDDWHIHLRDDAMLHTAVPATARVFSRAIAMPNLQPPVVTPADAKAYYERIQGATPAESNFTPLMTLYLTDNTTPEMVREAAAGGLVKACKLYPANATTNSAHGVTDLAGLDATFEAMAEVGLLLLVHGEVTADEIDVFDREKAFIDQHLSNIVAKFPQLKVVFEHITTKDAAEFVFASDANVAATVTPQHLMYNRNHLLVGGIKPHNYCLPVLKRNIHQQALQEAVASGSNKFFLGTDSAPHLKHTKESACGCAGCYSAPAALELYAEIFEQIGALDKLEAFASFNGPDFYGLPRNTGTVTLVRDPWQIPDTVDVAGEPMVPFYAGNTLQWKVK</sequence>
<reference evidence="13" key="1">
    <citation type="journal article" date="2019" name="Int. J. Syst. Evol. Microbiol.">
        <title>The Global Catalogue of Microorganisms (GCM) 10K type strain sequencing project: providing services to taxonomists for standard genome sequencing and annotation.</title>
        <authorList>
            <consortium name="The Broad Institute Genomics Platform"/>
            <consortium name="The Broad Institute Genome Sequencing Center for Infectious Disease"/>
            <person name="Wu L."/>
            <person name="Ma J."/>
        </authorList>
    </citation>
    <scope>NUCLEOTIDE SEQUENCE [LARGE SCALE GENOMIC DNA]</scope>
    <source>
        <strain evidence="13">CGMCC 1.10992</strain>
    </source>
</reference>
<evidence type="ECO:0000256" key="5">
    <source>
        <dbReference type="ARBA" id="ARBA00022723"/>
    </source>
</evidence>
<dbReference type="EC" id="3.5.2.3" evidence="4 9"/>
<comment type="caution">
    <text evidence="12">The sequence shown here is derived from an EMBL/GenBank/DDBJ whole genome shotgun (WGS) entry which is preliminary data.</text>
</comment>
<proteinExistence type="inferred from homology"/>
<feature type="binding site" evidence="9">
    <location>
        <position position="264"/>
    </location>
    <ligand>
        <name>substrate</name>
    </ligand>
</feature>
<feature type="binding site" description="via carbamate group" evidence="9">
    <location>
        <position position="100"/>
    </location>
    <ligand>
        <name>Zn(2+)</name>
        <dbReference type="ChEBI" id="CHEBI:29105"/>
        <label>1</label>
    </ligand>
</feature>
<feature type="binding site" evidence="9">
    <location>
        <position position="14"/>
    </location>
    <ligand>
        <name>Zn(2+)</name>
        <dbReference type="ChEBI" id="CHEBI:29105"/>
        <label>1</label>
    </ligand>
</feature>